<sequence length="49" mass="5698">MDECTDIERAGQHPRYPRARPHPGTQPVQLRITLQMHTSVFALVWQLDT</sequence>
<gene>
    <name evidence="2" type="ordered locus">TC41_3212</name>
</gene>
<proteinExistence type="predicted"/>
<name>F8IDP9_ALIAT</name>
<accession>F8IDP9</accession>
<feature type="region of interest" description="Disordered" evidence="1">
    <location>
        <begin position="1"/>
        <end position="26"/>
    </location>
</feature>
<evidence type="ECO:0000313" key="3">
    <source>
        <dbReference type="Proteomes" id="UP000000292"/>
    </source>
</evidence>
<feature type="compositionally biased region" description="Basic and acidic residues" evidence="1">
    <location>
        <begin position="1"/>
        <end position="11"/>
    </location>
</feature>
<evidence type="ECO:0000256" key="1">
    <source>
        <dbReference type="SAM" id="MobiDB-lite"/>
    </source>
</evidence>
<dbReference type="AlphaFoldDB" id="F8IDP9"/>
<dbReference type="Proteomes" id="UP000000292">
    <property type="component" value="Chromosome"/>
</dbReference>
<protein>
    <submittedName>
        <fullName evidence="2">Uncharacterized protein</fullName>
    </submittedName>
</protein>
<dbReference type="KEGG" id="aad:TC41_3212"/>
<reference evidence="2 3" key="1">
    <citation type="journal article" date="2011" name="J. Bacteriol.">
        <title>Complete Genome Sequence of Alicyclobacillus acidocaldarius Strain Tc-4-1.</title>
        <authorList>
            <person name="Chen Y."/>
            <person name="He Y."/>
            <person name="Zhang B."/>
            <person name="Yang J."/>
            <person name="Li W."/>
            <person name="Dong Z."/>
            <person name="Hu S."/>
        </authorList>
    </citation>
    <scope>NUCLEOTIDE SEQUENCE [LARGE SCALE GENOMIC DNA]</scope>
    <source>
        <strain evidence="2 3">Tc-4-1</strain>
    </source>
</reference>
<dbReference type="EMBL" id="CP002902">
    <property type="protein sequence ID" value="AEJ45092.1"/>
    <property type="molecule type" value="Genomic_DNA"/>
</dbReference>
<organism evidence="2 3">
    <name type="scientific">Alicyclobacillus acidocaldarius (strain Tc-4-1)</name>
    <name type="common">Bacillus acidocaldarius</name>
    <dbReference type="NCBI Taxonomy" id="1048834"/>
    <lineage>
        <taxon>Bacteria</taxon>
        <taxon>Bacillati</taxon>
        <taxon>Bacillota</taxon>
        <taxon>Bacilli</taxon>
        <taxon>Bacillales</taxon>
        <taxon>Alicyclobacillaceae</taxon>
        <taxon>Alicyclobacillus</taxon>
    </lineage>
</organism>
<dbReference type="HOGENOM" id="CLU_3131533_0_0_9"/>
<dbReference type="PATRIC" id="fig|1048834.4.peg.3051"/>
<evidence type="ECO:0000313" key="2">
    <source>
        <dbReference type="EMBL" id="AEJ45092.1"/>
    </source>
</evidence>
<dbReference type="STRING" id="1048834.TC41_3212"/>
<reference evidence="3" key="2">
    <citation type="submission" date="2011-06" db="EMBL/GenBank/DDBJ databases">
        <title>The complete genome sequence of Alicyclobacillus acidocaldarius sp. Tc-4-1.</title>
        <authorList>
            <person name="Chen Y."/>
            <person name="He Y."/>
            <person name="Dong Z."/>
            <person name="Hu S."/>
        </authorList>
    </citation>
    <scope>NUCLEOTIDE SEQUENCE [LARGE SCALE GENOMIC DNA]</scope>
    <source>
        <strain evidence="3">Tc-4-1</strain>
    </source>
</reference>